<dbReference type="Proteomes" id="UP001151699">
    <property type="component" value="Unassembled WGS sequence"/>
</dbReference>
<evidence type="ECO:0000313" key="3">
    <source>
        <dbReference type="Proteomes" id="UP001151699"/>
    </source>
</evidence>
<name>A0A9Q0RW38_9DIPT</name>
<gene>
    <name evidence="2" type="ORF">Bhyg_17883</name>
    <name evidence="1" type="ORF">Bhyg_17921</name>
</gene>
<comment type="caution">
    <text evidence="2">The sequence shown here is derived from an EMBL/GenBank/DDBJ whole genome shotgun (WGS) entry which is preliminary data.</text>
</comment>
<organism evidence="2 3">
    <name type="scientific">Pseudolycoriella hygida</name>
    <dbReference type="NCBI Taxonomy" id="35572"/>
    <lineage>
        <taxon>Eukaryota</taxon>
        <taxon>Metazoa</taxon>
        <taxon>Ecdysozoa</taxon>
        <taxon>Arthropoda</taxon>
        <taxon>Hexapoda</taxon>
        <taxon>Insecta</taxon>
        <taxon>Pterygota</taxon>
        <taxon>Neoptera</taxon>
        <taxon>Endopterygota</taxon>
        <taxon>Diptera</taxon>
        <taxon>Nematocera</taxon>
        <taxon>Sciaroidea</taxon>
        <taxon>Sciaridae</taxon>
        <taxon>Pseudolycoriella</taxon>
    </lineage>
</organism>
<dbReference type="OrthoDB" id="20982at2759"/>
<sequence length="139" mass="15958">MLWNCKLLEYWTKPPEESTNDENLNEPDPMPVICPTKSRHIFSNLINNCLMHKLMSASSKSFDALEKLLLVLIKGEFLTIPSLNEQFVSLLREEWPEELLQNMSSLISKVSSKAATTSDDKAEFLFMEMLSDLSKDIIF</sequence>
<dbReference type="AlphaFoldDB" id="A0A9Q0RW38"/>
<keyword evidence="3" id="KW-1185">Reference proteome</keyword>
<dbReference type="EMBL" id="WJQU01003481">
    <property type="protein sequence ID" value="KAJ6624463.1"/>
    <property type="molecule type" value="Genomic_DNA"/>
</dbReference>
<protein>
    <submittedName>
        <fullName evidence="2">Uncharacterized protein</fullName>
    </submittedName>
</protein>
<dbReference type="EMBL" id="WJQU01000483">
    <property type="protein sequence ID" value="KAJ6634385.1"/>
    <property type="molecule type" value="Genomic_DNA"/>
</dbReference>
<reference evidence="2" key="1">
    <citation type="submission" date="2022-07" db="EMBL/GenBank/DDBJ databases">
        <authorList>
            <person name="Trinca V."/>
            <person name="Uliana J.V.C."/>
            <person name="Torres T.T."/>
            <person name="Ward R.J."/>
            <person name="Monesi N."/>
        </authorList>
    </citation>
    <scope>NUCLEOTIDE SEQUENCE</scope>
    <source>
        <strain evidence="2">HSMRA1968</strain>
        <tissue evidence="2">Whole embryos</tissue>
    </source>
</reference>
<proteinExistence type="predicted"/>
<evidence type="ECO:0000313" key="2">
    <source>
        <dbReference type="EMBL" id="KAJ6634385.1"/>
    </source>
</evidence>
<evidence type="ECO:0000313" key="1">
    <source>
        <dbReference type="EMBL" id="KAJ6624463.1"/>
    </source>
</evidence>
<accession>A0A9Q0RW38</accession>